<dbReference type="EMBL" id="AP017656">
    <property type="protein sequence ID" value="BAV66440.1"/>
    <property type="molecule type" value="Genomic_DNA"/>
</dbReference>
<dbReference type="PROSITE" id="PS51257">
    <property type="entry name" value="PROKAR_LIPOPROTEIN"/>
    <property type="match status" value="1"/>
</dbReference>
<sequence>MAVRRANTANKALIAGSLVIFFGCFALIRIHTTIGDTAFLRSMIPYHDPVARARVHRDSVLLSGSGFLDTPERSRDRWRHPTARRSALPHSPSNRANTRAATKRRAPQNAKWFIPPCMKVPPRNP</sequence>
<name>A0A1E1F7E9_9SPHN</name>
<reference evidence="2 3" key="1">
    <citation type="submission" date="2016-10" db="EMBL/GenBank/DDBJ databases">
        <title>Complete Genome Sequence of the Nonylphenol-Degrading Bacterium Sphingobium cloacae JCM 10874T.</title>
        <authorList>
            <person name="Ootsuka M."/>
            <person name="Nishizawa T."/>
            <person name="Ohta H."/>
        </authorList>
    </citation>
    <scope>NUCLEOTIDE SEQUENCE [LARGE SCALE GENOMIC DNA]</scope>
    <source>
        <strain evidence="2 3">JCM 10874</strain>
        <plasmid evidence="3">psclo_2 dna</plasmid>
    </source>
</reference>
<proteinExistence type="predicted"/>
<dbReference type="KEGG" id="sclo:SCLO_2001070"/>
<keyword evidence="2" id="KW-0614">Plasmid</keyword>
<protein>
    <submittedName>
        <fullName evidence="2">Uncharacterized protein</fullName>
    </submittedName>
</protein>
<keyword evidence="3" id="KW-1185">Reference proteome</keyword>
<evidence type="ECO:0000313" key="3">
    <source>
        <dbReference type="Proteomes" id="UP000218272"/>
    </source>
</evidence>
<accession>A0A1E1F7E9</accession>
<gene>
    <name evidence="2" type="ORF">SCLO_2001070</name>
</gene>
<evidence type="ECO:0000256" key="1">
    <source>
        <dbReference type="SAM" id="MobiDB-lite"/>
    </source>
</evidence>
<evidence type="ECO:0000313" key="2">
    <source>
        <dbReference type="EMBL" id="BAV66440.1"/>
    </source>
</evidence>
<organism evidence="2 3">
    <name type="scientific">Sphingobium cloacae</name>
    <dbReference type="NCBI Taxonomy" id="120107"/>
    <lineage>
        <taxon>Bacteria</taxon>
        <taxon>Pseudomonadati</taxon>
        <taxon>Pseudomonadota</taxon>
        <taxon>Alphaproteobacteria</taxon>
        <taxon>Sphingomonadales</taxon>
        <taxon>Sphingomonadaceae</taxon>
        <taxon>Sphingobium</taxon>
    </lineage>
</organism>
<feature type="region of interest" description="Disordered" evidence="1">
    <location>
        <begin position="64"/>
        <end position="125"/>
    </location>
</feature>
<geneLocation type="plasmid" evidence="3">
    <name>psclo_2 dna</name>
</geneLocation>
<dbReference type="AlphaFoldDB" id="A0A1E1F7E9"/>
<dbReference type="Proteomes" id="UP000218272">
    <property type="component" value="Plasmid pSCLO_2"/>
</dbReference>